<dbReference type="GO" id="GO:0032446">
    <property type="term" value="P:protein modification by small protein conjugation"/>
    <property type="evidence" value="ECO:0007669"/>
    <property type="project" value="UniProtKB-ARBA"/>
</dbReference>
<dbReference type="SMART" id="SM00212">
    <property type="entry name" value="UBCc"/>
    <property type="match status" value="1"/>
</dbReference>
<dbReference type="FunFam" id="3.10.110.10:FF:000023">
    <property type="entry name" value="Ubiquitin-conjugating enzyme E2 J2"/>
    <property type="match status" value="1"/>
</dbReference>
<dbReference type="InterPro" id="IPR050113">
    <property type="entry name" value="Ub_conjugating_enzyme"/>
</dbReference>
<evidence type="ECO:0000313" key="27">
    <source>
        <dbReference type="Proteomes" id="UP001201812"/>
    </source>
</evidence>
<evidence type="ECO:0000256" key="22">
    <source>
        <dbReference type="ARBA" id="ARBA00066517"/>
    </source>
</evidence>
<keyword evidence="15" id="KW-0735">Signal-anchor</keyword>
<dbReference type="AlphaFoldDB" id="A0AAD4NHQ2"/>
<evidence type="ECO:0000256" key="12">
    <source>
        <dbReference type="ARBA" id="ARBA00022786"/>
    </source>
</evidence>
<dbReference type="GO" id="GO:0006024">
    <property type="term" value="P:glycosaminoglycan biosynthetic process"/>
    <property type="evidence" value="ECO:0007669"/>
    <property type="project" value="UniProtKB-ARBA"/>
</dbReference>
<keyword evidence="27" id="KW-1185">Reference proteome</keyword>
<feature type="compositionally biased region" description="Polar residues" evidence="24">
    <location>
        <begin position="175"/>
        <end position="185"/>
    </location>
</feature>
<feature type="region of interest" description="Disordered" evidence="24">
    <location>
        <begin position="166"/>
        <end position="185"/>
    </location>
</feature>
<evidence type="ECO:0000256" key="11">
    <source>
        <dbReference type="ARBA" id="ARBA00022741"/>
    </source>
</evidence>
<evidence type="ECO:0000313" key="26">
    <source>
        <dbReference type="EMBL" id="KAI1728431.1"/>
    </source>
</evidence>
<evidence type="ECO:0000256" key="8">
    <source>
        <dbReference type="ARBA" id="ARBA00022676"/>
    </source>
</evidence>
<dbReference type="SUPFAM" id="SSF54495">
    <property type="entry name" value="UBC-like"/>
    <property type="match status" value="1"/>
</dbReference>
<name>A0AAD4NHQ2_9BILA</name>
<dbReference type="PROSITE" id="PS50127">
    <property type="entry name" value="UBC_2"/>
    <property type="match status" value="1"/>
</dbReference>
<dbReference type="GO" id="GO:0005524">
    <property type="term" value="F:ATP binding"/>
    <property type="evidence" value="ECO:0007669"/>
    <property type="project" value="UniProtKB-KW"/>
</dbReference>
<evidence type="ECO:0000256" key="14">
    <source>
        <dbReference type="ARBA" id="ARBA00022840"/>
    </source>
</evidence>
<comment type="pathway">
    <text evidence="5">Glycan metabolism; heparan sulfate biosynthesis.</text>
</comment>
<dbReference type="Pfam" id="PF01762">
    <property type="entry name" value="Galactosyl_T"/>
    <property type="match status" value="1"/>
</dbReference>
<evidence type="ECO:0000256" key="23">
    <source>
        <dbReference type="ARBA" id="ARBA00073320"/>
    </source>
</evidence>
<evidence type="ECO:0000256" key="7">
    <source>
        <dbReference type="ARBA" id="ARBA00012486"/>
    </source>
</evidence>
<dbReference type="Pfam" id="PF00179">
    <property type="entry name" value="UQ_con"/>
    <property type="match status" value="1"/>
</dbReference>
<keyword evidence="11" id="KW-0547">Nucleotide-binding</keyword>
<evidence type="ECO:0000256" key="1">
    <source>
        <dbReference type="ARBA" id="ARBA00001936"/>
    </source>
</evidence>
<organism evidence="26 27">
    <name type="scientific">Ditylenchus destructor</name>
    <dbReference type="NCBI Taxonomy" id="166010"/>
    <lineage>
        <taxon>Eukaryota</taxon>
        <taxon>Metazoa</taxon>
        <taxon>Ecdysozoa</taxon>
        <taxon>Nematoda</taxon>
        <taxon>Chromadorea</taxon>
        <taxon>Rhabditida</taxon>
        <taxon>Tylenchina</taxon>
        <taxon>Tylenchomorpha</taxon>
        <taxon>Sphaerularioidea</taxon>
        <taxon>Anguinidae</taxon>
        <taxon>Anguininae</taxon>
        <taxon>Ditylenchus</taxon>
    </lineage>
</organism>
<evidence type="ECO:0000256" key="24">
    <source>
        <dbReference type="SAM" id="MobiDB-lite"/>
    </source>
</evidence>
<keyword evidence="16" id="KW-1133">Transmembrane helix</keyword>
<keyword evidence="9" id="KW-0808">Transferase</keyword>
<dbReference type="Gene3D" id="3.10.110.10">
    <property type="entry name" value="Ubiquitin Conjugating Enzyme"/>
    <property type="match status" value="1"/>
</dbReference>
<keyword evidence="12" id="KW-0833">Ubl conjugation pathway</keyword>
<keyword evidence="10" id="KW-0812">Transmembrane</keyword>
<dbReference type="GO" id="GO:0047220">
    <property type="term" value="F:galactosylxylosylprotein 3-beta-galactosyltransferase activity"/>
    <property type="evidence" value="ECO:0007669"/>
    <property type="project" value="UniProtKB-EC"/>
</dbReference>
<comment type="pathway">
    <text evidence="4">Glycan metabolism; chondroitin sulfate biosynthesis.</text>
</comment>
<keyword evidence="18" id="KW-0472">Membrane</keyword>
<reference evidence="26" key="1">
    <citation type="submission" date="2022-01" db="EMBL/GenBank/DDBJ databases">
        <title>Genome Sequence Resource for Two Populations of Ditylenchus destructor, the Migratory Endoparasitic Phytonematode.</title>
        <authorList>
            <person name="Zhang H."/>
            <person name="Lin R."/>
            <person name="Xie B."/>
        </authorList>
    </citation>
    <scope>NUCLEOTIDE SEQUENCE</scope>
    <source>
        <strain evidence="26">BazhouSP</strain>
    </source>
</reference>
<protein>
    <recommendedName>
        <fullName evidence="23">Ubiquitin-conjugating enzyme E2 J2</fullName>
        <ecNumber evidence="7">2.3.2.23</ecNumber>
        <ecNumber evidence="22">2.4.1.134</ecNumber>
    </recommendedName>
</protein>
<dbReference type="EMBL" id="JAKKPZ010000001">
    <property type="protein sequence ID" value="KAI1728431.1"/>
    <property type="molecule type" value="Genomic_DNA"/>
</dbReference>
<evidence type="ECO:0000256" key="6">
    <source>
        <dbReference type="ARBA" id="ARBA00008661"/>
    </source>
</evidence>
<dbReference type="FunFam" id="3.90.550.50:FF:000018">
    <property type="entry name" value="Hexosyltransferase"/>
    <property type="match status" value="1"/>
</dbReference>
<feature type="domain" description="UBC core" evidence="25">
    <location>
        <begin position="7"/>
        <end position="157"/>
    </location>
</feature>
<dbReference type="InterPro" id="IPR000608">
    <property type="entry name" value="UBC"/>
</dbReference>
<evidence type="ECO:0000256" key="5">
    <source>
        <dbReference type="ARBA" id="ARBA00005093"/>
    </source>
</evidence>
<evidence type="ECO:0000256" key="17">
    <source>
        <dbReference type="ARBA" id="ARBA00023034"/>
    </source>
</evidence>
<comment type="similarity">
    <text evidence="6">Belongs to the glycosyltransferase 31 family.</text>
</comment>
<evidence type="ECO:0000256" key="3">
    <source>
        <dbReference type="ARBA" id="ARBA00004586"/>
    </source>
</evidence>
<dbReference type="PANTHER" id="PTHR24067">
    <property type="entry name" value="UBIQUITIN-CONJUGATING ENZYME E2"/>
    <property type="match status" value="1"/>
</dbReference>
<dbReference type="InterPro" id="IPR016135">
    <property type="entry name" value="UBQ-conjugating_enzyme/RWD"/>
</dbReference>
<evidence type="ECO:0000259" key="25">
    <source>
        <dbReference type="PROSITE" id="PS50127"/>
    </source>
</evidence>
<comment type="cofactor">
    <cofactor evidence="1">
        <name>Mn(2+)</name>
        <dbReference type="ChEBI" id="CHEBI:29035"/>
    </cofactor>
</comment>
<dbReference type="GO" id="GO:0061631">
    <property type="term" value="F:ubiquitin conjugating enzyme activity"/>
    <property type="evidence" value="ECO:0007669"/>
    <property type="project" value="UniProtKB-EC"/>
</dbReference>
<comment type="caution">
    <text evidence="26">The sequence shown here is derived from an EMBL/GenBank/DDBJ whole genome shotgun (WGS) entry which is preliminary data.</text>
</comment>
<dbReference type="Proteomes" id="UP001201812">
    <property type="component" value="Unassembled WGS sequence"/>
</dbReference>
<evidence type="ECO:0000256" key="4">
    <source>
        <dbReference type="ARBA" id="ARBA00004840"/>
    </source>
</evidence>
<keyword evidence="14" id="KW-0067">ATP-binding</keyword>
<evidence type="ECO:0000256" key="2">
    <source>
        <dbReference type="ARBA" id="ARBA00004323"/>
    </source>
</evidence>
<proteinExistence type="inferred from homology"/>
<comment type="subcellular location">
    <subcellularLocation>
        <location evidence="3">Endoplasmic reticulum membrane</location>
    </subcellularLocation>
    <subcellularLocation>
        <location evidence="2">Golgi apparatus membrane</location>
        <topology evidence="2">Single-pass type II membrane protein</topology>
    </subcellularLocation>
</comment>
<comment type="function">
    <text evidence="21">Catalyzes the covalent attachment of ubiquitin to other proteins. Seems to function in the selective degradation of misfolded membrane proteins from the endoplasmic reticulum (ERAD). In cooperation with the GATOR2 complex, catalyzes 'Lys-6'-linked ubiquitination of NPRL2.</text>
</comment>
<evidence type="ECO:0000256" key="16">
    <source>
        <dbReference type="ARBA" id="ARBA00022989"/>
    </source>
</evidence>
<keyword evidence="17" id="KW-0333">Golgi apparatus</keyword>
<keyword evidence="20" id="KW-0464">Manganese</keyword>
<dbReference type="GO" id="GO:0000139">
    <property type="term" value="C:Golgi membrane"/>
    <property type="evidence" value="ECO:0007669"/>
    <property type="project" value="UniProtKB-SubCell"/>
</dbReference>
<evidence type="ECO:0000256" key="21">
    <source>
        <dbReference type="ARBA" id="ARBA00054775"/>
    </source>
</evidence>
<evidence type="ECO:0000256" key="18">
    <source>
        <dbReference type="ARBA" id="ARBA00023136"/>
    </source>
</evidence>
<gene>
    <name evidence="26" type="ORF">DdX_00611</name>
</gene>
<dbReference type="GO" id="GO:0005789">
    <property type="term" value="C:endoplasmic reticulum membrane"/>
    <property type="evidence" value="ECO:0007669"/>
    <property type="project" value="UniProtKB-SubCell"/>
</dbReference>
<keyword evidence="8" id="KW-0328">Glycosyltransferase</keyword>
<evidence type="ECO:0000256" key="20">
    <source>
        <dbReference type="ARBA" id="ARBA00023211"/>
    </source>
</evidence>
<evidence type="ECO:0000256" key="19">
    <source>
        <dbReference type="ARBA" id="ARBA00023180"/>
    </source>
</evidence>
<sequence>MGGATVTAVTRLKKDYQKLMKDPVPYAIACPLSSNILEWHYVVFGAPDTPYEGGYYHGKLIFPADFPFRPPSIYMITPSGRFQVNTRLCLSISDFHPDTWNPSWTVSTIIMGLISFMNETSPTLGSLSTSDAEKRLLSRRSRDFNLRDKQFCEIFSDLASTLREEAEREREANASSDINSNDPTDMKNSFQQPNALIIMILRIKPTLIASVALLEIFIFFLGRFSVQISELESALPRRVVQVGGVQNDVVLPSTYLFILIMTRAEDFEVRGVIRDTWLRLSTKTPQLFRYAFSIGTKNLSSANMEHLHTEHRQKNDLIIHYNFKFLLKVDGDSFVRLGSLLKSLKDIEHPRLYWGYLDGRAKPFRKGKWKDSSWILCDRYLPYMLGGGYVISQSWAKFIATNLAVLKFYQSEDVSVGAWLAGLDVKYVHDPRFDTEFVSRGCHNEYLITHKKSPTEIKVLFTNVRDKGRLCLQEYRKRGSYVYDFSAPASQCCTRKNDSSIP</sequence>
<evidence type="ECO:0000256" key="15">
    <source>
        <dbReference type="ARBA" id="ARBA00022968"/>
    </source>
</evidence>
<accession>A0AAD4NHQ2</accession>
<dbReference type="Gene3D" id="3.90.550.50">
    <property type="match status" value="1"/>
</dbReference>
<dbReference type="InterPro" id="IPR002659">
    <property type="entry name" value="Glyco_trans_31"/>
</dbReference>
<evidence type="ECO:0000256" key="10">
    <source>
        <dbReference type="ARBA" id="ARBA00022692"/>
    </source>
</evidence>
<dbReference type="EC" id="2.3.2.23" evidence="7"/>
<dbReference type="CDD" id="cd23799">
    <property type="entry name" value="UBCc_UBE2J"/>
    <property type="match status" value="1"/>
</dbReference>
<evidence type="ECO:0000256" key="13">
    <source>
        <dbReference type="ARBA" id="ARBA00022824"/>
    </source>
</evidence>
<dbReference type="EC" id="2.4.1.134" evidence="22"/>
<keyword evidence="13" id="KW-0256">Endoplasmic reticulum</keyword>
<keyword evidence="19" id="KW-0325">Glycoprotein</keyword>
<evidence type="ECO:0000256" key="9">
    <source>
        <dbReference type="ARBA" id="ARBA00022679"/>
    </source>
</evidence>